<evidence type="ECO:0000313" key="3">
    <source>
        <dbReference type="Proteomes" id="UP001651050"/>
    </source>
</evidence>
<evidence type="ECO:0000256" key="1">
    <source>
        <dbReference type="SAM" id="MobiDB-lite"/>
    </source>
</evidence>
<keyword evidence="3" id="KW-1185">Reference proteome</keyword>
<comment type="caution">
    <text evidence="2">The sequence shown here is derived from an EMBL/GenBank/DDBJ whole genome shotgun (WGS) entry which is preliminary data.</text>
</comment>
<dbReference type="EMBL" id="JALQCY010000004">
    <property type="protein sequence ID" value="MCK9794990.1"/>
    <property type="molecule type" value="Genomic_DNA"/>
</dbReference>
<dbReference type="Gene3D" id="3.90.1480.20">
    <property type="entry name" value="Glycosyl transferase family 29"/>
    <property type="match status" value="1"/>
</dbReference>
<sequence>MSATLSAAPARAKKRIREAALHRLRGGPRTRQQNAELAALLRDLGALAAEVSASAAWPDIQLTRAVLDLQAEVATDRLDEDDAVALSLGRRPWHAAPSQAWDALLVVGQRARWAYPEVGERVARVLLAARPGDAAAREVARDSRRRADKLSGQGWRERSRRRPADGELPRLLDALDGGAASATPAGPDADGWLAVEQALRTDPDALVPAAVPTLRRSYFGDERADAPFLVTTRAVLARGLTAGSDVSPLQELLDAAATELGAVAPGAALPGEPLAVRTVGTAGLREYLDGRSVALVANSADLLDLELGPEIDSYDVVVRFNSFLLDPRRTGTKTDVHATIHLHDFNWDVPVDGRLVFGGAAPAWTASLARHLRPGAQQWVGDESVRWPRRTLLDPGTRELCTVPTTGLNTLLLLDYLDVSTRIDLFGFNFHTGAPLRRPEAMHLPVAEAHSYDAEREWVARRTVDTAPGRISLR</sequence>
<reference evidence="2 3" key="1">
    <citation type="submission" date="2022-02" db="EMBL/GenBank/DDBJ databases">
        <title>The car tank lid bacteriome: a reservoir of bacteria with potential in bioremediation of fuel.</title>
        <authorList>
            <person name="Vidal-Verdu A."/>
            <person name="Gomez-Martinez D."/>
            <person name="Latorre-Perez A."/>
            <person name="Pereto J."/>
            <person name="Porcar M."/>
        </authorList>
    </citation>
    <scope>NUCLEOTIDE SEQUENCE [LARGE SCALE GENOMIC DNA]</scope>
    <source>
        <strain evidence="2 3">4D.3</strain>
    </source>
</reference>
<proteinExistence type="predicted"/>
<protein>
    <submittedName>
        <fullName evidence="2">Glycosyltransferase family 29 protein</fullName>
    </submittedName>
</protein>
<accession>A0ABT0J679</accession>
<dbReference type="RefSeq" id="WP_416344844.1">
    <property type="nucleotide sequence ID" value="NZ_JALQCY010000004.1"/>
</dbReference>
<feature type="region of interest" description="Disordered" evidence="1">
    <location>
        <begin position="138"/>
        <end position="168"/>
    </location>
</feature>
<name>A0ABT0J679_9MICO</name>
<organism evidence="2 3">
    <name type="scientific">Isoptericola peretonis</name>
    <dbReference type="NCBI Taxonomy" id="2918523"/>
    <lineage>
        <taxon>Bacteria</taxon>
        <taxon>Bacillati</taxon>
        <taxon>Actinomycetota</taxon>
        <taxon>Actinomycetes</taxon>
        <taxon>Micrococcales</taxon>
        <taxon>Promicromonosporaceae</taxon>
        <taxon>Isoptericola</taxon>
    </lineage>
</organism>
<gene>
    <name evidence="2" type="ORF">M1843_14655</name>
</gene>
<dbReference type="InterPro" id="IPR038578">
    <property type="entry name" value="GT29-like_sf"/>
</dbReference>
<dbReference type="Proteomes" id="UP001651050">
    <property type="component" value="Unassembled WGS sequence"/>
</dbReference>
<evidence type="ECO:0000313" key="2">
    <source>
        <dbReference type="EMBL" id="MCK9794990.1"/>
    </source>
</evidence>